<dbReference type="InterPro" id="IPR036641">
    <property type="entry name" value="HPT_dom_sf"/>
</dbReference>
<evidence type="ECO:0000256" key="4">
    <source>
        <dbReference type="ARBA" id="ARBA00022475"/>
    </source>
</evidence>
<keyword evidence="14 19" id="KW-0472">Membrane</keyword>
<dbReference type="Gene3D" id="3.40.50.2300">
    <property type="match status" value="1"/>
</dbReference>
<evidence type="ECO:0000256" key="11">
    <source>
        <dbReference type="ARBA" id="ARBA00022989"/>
    </source>
</evidence>
<evidence type="ECO:0000256" key="2">
    <source>
        <dbReference type="ARBA" id="ARBA00004429"/>
    </source>
</evidence>
<dbReference type="RefSeq" id="WP_146384667.1">
    <property type="nucleotide sequence ID" value="NZ_VOHK01000001.1"/>
</dbReference>
<dbReference type="GO" id="GO:0005886">
    <property type="term" value="C:plasma membrane"/>
    <property type="evidence" value="ECO:0007669"/>
    <property type="project" value="UniProtKB-SubCell"/>
</dbReference>
<dbReference type="Pfam" id="PF01627">
    <property type="entry name" value="Hpt"/>
    <property type="match status" value="1"/>
</dbReference>
<keyword evidence="7 19" id="KW-0812">Transmembrane</keyword>
<keyword evidence="6" id="KW-0808">Transferase</keyword>
<comment type="catalytic activity">
    <reaction evidence="1">
        <text>ATP + protein L-histidine = ADP + protein N-phospho-L-histidine.</text>
        <dbReference type="EC" id="2.7.13.3"/>
    </reaction>
</comment>
<dbReference type="PANTHER" id="PTHR45339:SF1">
    <property type="entry name" value="HYBRID SIGNAL TRANSDUCTION HISTIDINE KINASE J"/>
    <property type="match status" value="1"/>
</dbReference>
<evidence type="ECO:0000256" key="9">
    <source>
        <dbReference type="ARBA" id="ARBA00022777"/>
    </source>
</evidence>
<dbReference type="AlphaFoldDB" id="A0A5C5UC10"/>
<dbReference type="PROSITE" id="PS50894">
    <property type="entry name" value="HPT"/>
    <property type="match status" value="1"/>
</dbReference>
<feature type="transmembrane region" description="Helical" evidence="19">
    <location>
        <begin position="40"/>
        <end position="61"/>
    </location>
</feature>
<evidence type="ECO:0000256" key="5">
    <source>
        <dbReference type="ARBA" id="ARBA00022553"/>
    </source>
</evidence>
<dbReference type="InterPro" id="IPR008207">
    <property type="entry name" value="Sig_transdc_His_kin_Hpt_dom"/>
</dbReference>
<evidence type="ECO:0000313" key="23">
    <source>
        <dbReference type="EMBL" id="TWT23506.1"/>
    </source>
</evidence>
<feature type="modified residue" description="Phosphohistidine" evidence="17">
    <location>
        <position position="631"/>
    </location>
</feature>
<dbReference type="FunFam" id="3.30.565.10:FF:000010">
    <property type="entry name" value="Sensor histidine kinase RcsC"/>
    <property type="match status" value="1"/>
</dbReference>
<dbReference type="Pfam" id="PF00512">
    <property type="entry name" value="HisKA"/>
    <property type="match status" value="1"/>
</dbReference>
<feature type="domain" description="Response regulatory" evidence="21">
    <location>
        <begin position="440"/>
        <end position="557"/>
    </location>
</feature>
<keyword evidence="10" id="KW-0067">ATP-binding</keyword>
<evidence type="ECO:0000256" key="7">
    <source>
        <dbReference type="ARBA" id="ARBA00022692"/>
    </source>
</evidence>
<keyword evidence="13" id="KW-0843">Virulence</keyword>
<evidence type="ECO:0000259" key="20">
    <source>
        <dbReference type="PROSITE" id="PS50109"/>
    </source>
</evidence>
<evidence type="ECO:0000313" key="24">
    <source>
        <dbReference type="Proteomes" id="UP000319980"/>
    </source>
</evidence>
<evidence type="ECO:0000256" key="10">
    <source>
        <dbReference type="ARBA" id="ARBA00022840"/>
    </source>
</evidence>
<feature type="modified residue" description="4-aspartylphosphate" evidence="18">
    <location>
        <position position="489"/>
    </location>
</feature>
<dbReference type="Pfam" id="PF02518">
    <property type="entry name" value="HATPase_c"/>
    <property type="match status" value="1"/>
</dbReference>
<dbReference type="EMBL" id="VOHK01000001">
    <property type="protein sequence ID" value="TWT23506.1"/>
    <property type="molecule type" value="Genomic_DNA"/>
</dbReference>
<evidence type="ECO:0000256" key="14">
    <source>
        <dbReference type="ARBA" id="ARBA00023136"/>
    </source>
</evidence>
<keyword evidence="5 18" id="KW-0597">Phosphoprotein</keyword>
<keyword evidence="11 19" id="KW-1133">Transmembrane helix</keyword>
<dbReference type="InterPro" id="IPR003661">
    <property type="entry name" value="HisK_dim/P_dom"/>
</dbReference>
<dbReference type="InterPro" id="IPR001789">
    <property type="entry name" value="Sig_transdc_resp-reg_receiver"/>
</dbReference>
<dbReference type="CDD" id="cd16922">
    <property type="entry name" value="HATPase_EvgS-ArcB-TorS-like"/>
    <property type="match status" value="1"/>
</dbReference>
<organism evidence="23 24">
    <name type="scientific">Luteimonas marina</name>
    <dbReference type="NCBI Taxonomy" id="488485"/>
    <lineage>
        <taxon>Bacteria</taxon>
        <taxon>Pseudomonadati</taxon>
        <taxon>Pseudomonadota</taxon>
        <taxon>Gammaproteobacteria</taxon>
        <taxon>Lysobacterales</taxon>
        <taxon>Lysobacteraceae</taxon>
        <taxon>Luteimonas</taxon>
    </lineage>
</organism>
<dbReference type="InterPro" id="IPR005467">
    <property type="entry name" value="His_kinase_dom"/>
</dbReference>
<feature type="transmembrane region" description="Helical" evidence="19">
    <location>
        <begin position="81"/>
        <end position="102"/>
    </location>
</feature>
<dbReference type="FunFam" id="1.10.287.130:FF:000002">
    <property type="entry name" value="Two-component osmosensing histidine kinase"/>
    <property type="match status" value="1"/>
</dbReference>
<evidence type="ECO:0000256" key="8">
    <source>
        <dbReference type="ARBA" id="ARBA00022741"/>
    </source>
</evidence>
<dbReference type="InterPro" id="IPR036097">
    <property type="entry name" value="HisK_dim/P_sf"/>
</dbReference>
<dbReference type="SUPFAM" id="SSF52172">
    <property type="entry name" value="CheY-like"/>
    <property type="match status" value="1"/>
</dbReference>
<dbReference type="SMART" id="SM00388">
    <property type="entry name" value="HisKA"/>
    <property type="match status" value="1"/>
</dbReference>
<feature type="transmembrane region" description="Helical" evidence="19">
    <location>
        <begin position="114"/>
        <end position="135"/>
    </location>
</feature>
<dbReference type="Gene3D" id="3.30.565.10">
    <property type="entry name" value="Histidine kinase-like ATPase, C-terminal domain"/>
    <property type="match status" value="1"/>
</dbReference>
<evidence type="ECO:0000256" key="16">
    <source>
        <dbReference type="ARBA" id="ARBA00068150"/>
    </source>
</evidence>
<feature type="domain" description="Histidine kinase" evidence="20">
    <location>
        <begin position="184"/>
        <end position="405"/>
    </location>
</feature>
<dbReference type="PROSITE" id="PS50110">
    <property type="entry name" value="RESPONSE_REGULATORY"/>
    <property type="match status" value="1"/>
</dbReference>
<evidence type="ECO:0000256" key="6">
    <source>
        <dbReference type="ARBA" id="ARBA00022679"/>
    </source>
</evidence>
<dbReference type="SUPFAM" id="SSF55874">
    <property type="entry name" value="ATPase domain of HSP90 chaperone/DNA topoisomerase II/histidine kinase"/>
    <property type="match status" value="1"/>
</dbReference>
<keyword evidence="8" id="KW-0547">Nucleotide-binding</keyword>
<evidence type="ECO:0000256" key="17">
    <source>
        <dbReference type="PROSITE-ProRule" id="PRU00110"/>
    </source>
</evidence>
<dbReference type="InterPro" id="IPR036890">
    <property type="entry name" value="HATPase_C_sf"/>
</dbReference>
<feature type="transmembrane region" description="Helical" evidence="19">
    <location>
        <begin position="12"/>
        <end position="28"/>
    </location>
</feature>
<feature type="transmembrane region" description="Helical" evidence="19">
    <location>
        <begin position="141"/>
        <end position="161"/>
    </location>
</feature>
<protein>
    <recommendedName>
        <fullName evidence="16">Sensory/regulatory protein RpfC</fullName>
        <ecNumber evidence="3">2.7.13.3</ecNumber>
    </recommendedName>
</protein>
<evidence type="ECO:0000256" key="12">
    <source>
        <dbReference type="ARBA" id="ARBA00023012"/>
    </source>
</evidence>
<dbReference type="Gene3D" id="1.10.287.130">
    <property type="match status" value="1"/>
</dbReference>
<evidence type="ECO:0000256" key="15">
    <source>
        <dbReference type="ARBA" id="ARBA00064003"/>
    </source>
</evidence>
<dbReference type="SMART" id="SM00387">
    <property type="entry name" value="HATPase_c"/>
    <property type="match status" value="1"/>
</dbReference>
<gene>
    <name evidence="23" type="ORF">FQY83_02365</name>
</gene>
<sequence>MSGRPDSEHAQAIVRLVIASLLLSYLGWLKIGEQGTNVDLTLAVMAGEAIVAAAIMVAILLKPGVSHVRRWIGMITDYATLATLMLLKPAELSPLYVIILWVTIGNGMRYGSRYLISASVLASLAFLSVVAFSSYWWQQPFLAGGLLLGLFAIPLYLSSLLRDLHRVTEEAKRANEAKSRFLASMSHEFRSPLNGIIGMSELLRNMKLNAEQRECAEVIHASAHTLLFLVDDVLDISAIEAGKLKRKDADFELPDVLKRVQQMLQPQADAKSLKLSVAADERVPSSLHGDGAYLTQILLNLTHNAIKFTSTGSVALQVSLLEEGTAGARLRFSVRDTGIGIPDEHKQRIFQAFEQVDSGPSRRFGGTGLGTTIAQTLARLMGGELGLDDNPGGGSHFWADIPFEVRVEQVAEQHGLQAGGKVVAFDDPFVRHRARVRNLRILVADDQHANRRVLVRILEKAGHAVLTATNGDEALDRFEGGGIDLAILDMHMPQVSGIDVIKHLRYMQAGTARTPVIVLSADATPQAAEQARAAGARAFLTKPVAVARLLETIADAVKAQVDPQEAKAVGDLVEPSAPRSELLEELAEMGLGEEFLVSFVDQCLKDAASCLVRLGDDGRRRDWNDFRDGAHALKGISQNLGAWVIAERCQQIMRASDEFLVRDHGRLVEELGTQLHVAVQQSKREVERILRNQPAGDTGRGGGAGPEAS</sequence>
<keyword evidence="12" id="KW-0902">Two-component regulatory system</keyword>
<keyword evidence="24" id="KW-1185">Reference proteome</keyword>
<dbReference type="PRINTS" id="PR00344">
    <property type="entry name" value="BCTRLSENSOR"/>
</dbReference>
<dbReference type="SMART" id="SM00448">
    <property type="entry name" value="REC"/>
    <property type="match status" value="1"/>
</dbReference>
<dbReference type="Gene3D" id="1.20.120.160">
    <property type="entry name" value="HPT domain"/>
    <property type="match status" value="1"/>
</dbReference>
<dbReference type="SMART" id="SM00073">
    <property type="entry name" value="HPT"/>
    <property type="match status" value="1"/>
</dbReference>
<dbReference type="SUPFAM" id="SSF47226">
    <property type="entry name" value="Histidine-containing phosphotransfer domain, HPT domain"/>
    <property type="match status" value="1"/>
</dbReference>
<comment type="subunit">
    <text evidence="15">At low DSF concentrations, interacts with RpfF.</text>
</comment>
<dbReference type="SUPFAM" id="SSF47384">
    <property type="entry name" value="Homodimeric domain of signal transducing histidine kinase"/>
    <property type="match status" value="1"/>
</dbReference>
<evidence type="ECO:0000256" key="1">
    <source>
        <dbReference type="ARBA" id="ARBA00000085"/>
    </source>
</evidence>
<dbReference type="GO" id="GO:0005524">
    <property type="term" value="F:ATP binding"/>
    <property type="evidence" value="ECO:0007669"/>
    <property type="project" value="UniProtKB-KW"/>
</dbReference>
<dbReference type="CDD" id="cd00082">
    <property type="entry name" value="HisKA"/>
    <property type="match status" value="1"/>
</dbReference>
<dbReference type="PROSITE" id="PS50109">
    <property type="entry name" value="HIS_KIN"/>
    <property type="match status" value="1"/>
</dbReference>
<comment type="subcellular location">
    <subcellularLocation>
        <location evidence="2">Cell inner membrane</location>
        <topology evidence="2">Multi-pass membrane protein</topology>
    </subcellularLocation>
</comment>
<feature type="domain" description="HPt" evidence="22">
    <location>
        <begin position="592"/>
        <end position="693"/>
    </location>
</feature>
<dbReference type="OrthoDB" id="9797243at2"/>
<evidence type="ECO:0000259" key="22">
    <source>
        <dbReference type="PROSITE" id="PS50894"/>
    </source>
</evidence>
<dbReference type="InterPro" id="IPR003594">
    <property type="entry name" value="HATPase_dom"/>
</dbReference>
<keyword evidence="9" id="KW-0418">Kinase</keyword>
<reference evidence="23 24" key="1">
    <citation type="journal article" date="2008" name="Int. J. Syst. Evol. Microbiol.">
        <title>Luteimonas marina sp. nov., isolated from seawater.</title>
        <authorList>
            <person name="Baik K.S."/>
            <person name="Park S.C."/>
            <person name="Kim M.S."/>
            <person name="Kim E.M."/>
            <person name="Park C."/>
            <person name="Chun J."/>
            <person name="Seong C.N."/>
        </authorList>
    </citation>
    <scope>NUCLEOTIDE SEQUENCE [LARGE SCALE GENOMIC DNA]</scope>
    <source>
        <strain evidence="23 24">FR1330</strain>
    </source>
</reference>
<dbReference type="InterPro" id="IPR004358">
    <property type="entry name" value="Sig_transdc_His_kin-like_C"/>
</dbReference>
<dbReference type="EC" id="2.7.13.3" evidence="3"/>
<evidence type="ECO:0000256" key="19">
    <source>
        <dbReference type="SAM" id="Phobius"/>
    </source>
</evidence>
<dbReference type="PANTHER" id="PTHR45339">
    <property type="entry name" value="HYBRID SIGNAL TRANSDUCTION HISTIDINE KINASE J"/>
    <property type="match status" value="1"/>
</dbReference>
<dbReference type="GO" id="GO:0000155">
    <property type="term" value="F:phosphorelay sensor kinase activity"/>
    <property type="evidence" value="ECO:0007669"/>
    <property type="project" value="InterPro"/>
</dbReference>
<keyword evidence="4" id="KW-1003">Cell membrane</keyword>
<accession>A0A5C5UC10</accession>
<dbReference type="CDD" id="cd17546">
    <property type="entry name" value="REC_hyHK_CKI1_RcsC-like"/>
    <property type="match status" value="1"/>
</dbReference>
<name>A0A5C5UC10_9GAMM</name>
<evidence type="ECO:0000259" key="21">
    <source>
        <dbReference type="PROSITE" id="PS50110"/>
    </source>
</evidence>
<dbReference type="Proteomes" id="UP000319980">
    <property type="component" value="Unassembled WGS sequence"/>
</dbReference>
<dbReference type="InterPro" id="IPR011006">
    <property type="entry name" value="CheY-like_superfamily"/>
</dbReference>
<dbReference type="Pfam" id="PF00072">
    <property type="entry name" value="Response_reg"/>
    <property type="match status" value="1"/>
</dbReference>
<evidence type="ECO:0000256" key="18">
    <source>
        <dbReference type="PROSITE-ProRule" id="PRU00169"/>
    </source>
</evidence>
<comment type="caution">
    <text evidence="23">The sequence shown here is derived from an EMBL/GenBank/DDBJ whole genome shotgun (WGS) entry which is preliminary data.</text>
</comment>
<evidence type="ECO:0000256" key="13">
    <source>
        <dbReference type="ARBA" id="ARBA00023026"/>
    </source>
</evidence>
<proteinExistence type="predicted"/>
<evidence type="ECO:0000256" key="3">
    <source>
        <dbReference type="ARBA" id="ARBA00012438"/>
    </source>
</evidence>